<evidence type="ECO:0000313" key="2">
    <source>
        <dbReference type="EMBL" id="QNE16975.1"/>
    </source>
</evidence>
<dbReference type="InterPro" id="IPR000415">
    <property type="entry name" value="Nitroreductase-like"/>
</dbReference>
<dbReference type="PANTHER" id="PTHR23026:SF123">
    <property type="entry name" value="NAD(P)H NITROREDUCTASE RV3131-RELATED"/>
    <property type="match status" value="1"/>
</dbReference>
<dbReference type="PANTHER" id="PTHR23026">
    <property type="entry name" value="NADPH NITROREDUCTASE"/>
    <property type="match status" value="1"/>
</dbReference>
<dbReference type="KEGG" id="kqi:F1D05_02450"/>
<name>A0A7G6WSL0_9ACTN</name>
<keyword evidence="3" id="KW-1185">Reference proteome</keyword>
<feature type="region of interest" description="Disordered" evidence="1">
    <location>
        <begin position="313"/>
        <end position="336"/>
    </location>
</feature>
<dbReference type="SUPFAM" id="SSF55469">
    <property type="entry name" value="FMN-dependent nitroreductase-like"/>
    <property type="match status" value="2"/>
</dbReference>
<dbReference type="AlphaFoldDB" id="A0A7G6WSL0"/>
<accession>A0A7G6WSL0</accession>
<dbReference type="Proteomes" id="UP000515563">
    <property type="component" value="Chromosome"/>
</dbReference>
<organism evidence="2 3">
    <name type="scientific">Kribbella qitaiheensis</name>
    <dbReference type="NCBI Taxonomy" id="1544730"/>
    <lineage>
        <taxon>Bacteria</taxon>
        <taxon>Bacillati</taxon>
        <taxon>Actinomycetota</taxon>
        <taxon>Actinomycetes</taxon>
        <taxon>Propionibacteriales</taxon>
        <taxon>Kribbellaceae</taxon>
        <taxon>Kribbella</taxon>
    </lineage>
</organism>
<reference evidence="2 3" key="2">
    <citation type="journal article" date="2020" name="Microbiol. Resour. Announc.">
        <title>Antarctic desert soil bacteria exhibit high novel natural product potential, evaluated through long-read genome sequencing and comparative genomics.</title>
        <authorList>
            <person name="Benaud N."/>
            <person name="Edwards R.J."/>
            <person name="Amos T.G."/>
            <person name="D'Agostino P.M."/>
            <person name="Gutierrez-Chavez C."/>
            <person name="Montgomery K."/>
            <person name="Nicetic I."/>
            <person name="Ferrari B.C."/>
        </authorList>
    </citation>
    <scope>NUCLEOTIDE SEQUENCE [LARGE SCALE GENOMIC DNA]</scope>
    <source>
        <strain evidence="2 3">SPB151</strain>
    </source>
</reference>
<dbReference type="GO" id="GO:0016491">
    <property type="term" value="F:oxidoreductase activity"/>
    <property type="evidence" value="ECO:0007669"/>
    <property type="project" value="InterPro"/>
</dbReference>
<protein>
    <submittedName>
        <fullName evidence="2">Nitroreductase</fullName>
    </submittedName>
</protein>
<gene>
    <name evidence="2" type="ORF">F1D05_02450</name>
</gene>
<dbReference type="InterPro" id="IPR050627">
    <property type="entry name" value="Nitroreductase/BluB"/>
</dbReference>
<evidence type="ECO:0000256" key="1">
    <source>
        <dbReference type="SAM" id="MobiDB-lite"/>
    </source>
</evidence>
<proteinExistence type="predicted"/>
<dbReference type="RefSeq" id="WP_185445809.1">
    <property type="nucleotide sequence ID" value="NZ_CP043661.1"/>
</dbReference>
<reference evidence="3" key="1">
    <citation type="submission" date="2019-09" db="EMBL/GenBank/DDBJ databases">
        <title>Antimicrobial potential of Antarctic Bacteria.</title>
        <authorList>
            <person name="Benaud N."/>
            <person name="Edwards R.J."/>
            <person name="Ferrari B.C."/>
        </authorList>
    </citation>
    <scope>NUCLEOTIDE SEQUENCE [LARGE SCALE GENOMIC DNA]</scope>
    <source>
        <strain evidence="3">SPB151</strain>
    </source>
</reference>
<dbReference type="Gene3D" id="3.40.109.10">
    <property type="entry name" value="NADH Oxidase"/>
    <property type="match status" value="1"/>
</dbReference>
<evidence type="ECO:0000313" key="3">
    <source>
        <dbReference type="Proteomes" id="UP000515563"/>
    </source>
</evidence>
<dbReference type="EMBL" id="CP043661">
    <property type="protein sequence ID" value="QNE16975.1"/>
    <property type="molecule type" value="Genomic_DNA"/>
</dbReference>
<sequence length="336" mass="36448">MTTKSAGGPLLSQDEIGLLISSAGTAPSMHNTQPWRFEINGPVVDVILDEARGLPAADRSGRLILIGLGAATFNLRVAAASLGYETTFATEPDPDRPDIVTRVFLGSRRSPTPSLAALYGELRRRHTYRGPMMDLDVPLRVRDRMAAAARSEGGDLRWLDAAGRRQLGGILRVADDLDLHDEDRLTERQQWVGGERDVEGVPADALGPLPIGPATVRDLSAGFERPGRGVAAFEQQPLIGILTTPGDRPSEWLRAGMALQHALLAATSYDLAVSFLNQAVEYIHLRSRVQELVGQGARPQVILRVGYPARASAGTPRRSWDRTVIQGRPLEAPRAR</sequence>
<dbReference type="NCBIfam" id="NF047509">
    <property type="entry name" value="Rv3131_FMN_oxido"/>
    <property type="match status" value="1"/>
</dbReference>